<dbReference type="Pfam" id="PF25583">
    <property type="entry name" value="WCX"/>
    <property type="match status" value="1"/>
</dbReference>
<feature type="domain" description="WCX" evidence="2">
    <location>
        <begin position="250"/>
        <end position="323"/>
    </location>
</feature>
<dbReference type="PANTHER" id="PTHR34580">
    <property type="match status" value="1"/>
</dbReference>
<dbReference type="InterPro" id="IPR026881">
    <property type="entry name" value="WYL_dom"/>
</dbReference>
<evidence type="ECO:0000259" key="1">
    <source>
        <dbReference type="Pfam" id="PF13280"/>
    </source>
</evidence>
<sequence length="328" mass="35937">MATSKVERLMNLVIALLSTSSYLTAEKIRKNVAGYSDSASDEAFSRMFERDKNELRDLGIPLETGKMSSFDATEGYRINRKDYALPAVELTAEESASVAVATQLWQSPEMVTATQNALLKLRAAGVDVDSEDAGVAFTSTAALPGLRGSEEVLGVLLAASNSGRVVQFEHRASRNDPYRTRTVEPWGVVTHRGRWYLVGHDRDREDTRTFRLSRITGARPVGAAGAVTPPQGVNLRRIVQRVVADVPTGERARVWIAQGRATALRRQATSSTPRVWRGRAGEEITVDLGTYDRLAREIASYGTDAVALDPPQLRDDVVARLRAQADRA</sequence>
<protein>
    <submittedName>
        <fullName evidence="3">WYL domain-containing protein</fullName>
    </submittedName>
</protein>
<dbReference type="Pfam" id="PF13280">
    <property type="entry name" value="WYL"/>
    <property type="match status" value="1"/>
</dbReference>
<evidence type="ECO:0000259" key="2">
    <source>
        <dbReference type="Pfam" id="PF25583"/>
    </source>
</evidence>
<dbReference type="STRING" id="1682113.A7U43_16655"/>
<gene>
    <name evidence="3" type="ORF">A7U43_16655</name>
</gene>
<dbReference type="PROSITE" id="PS52050">
    <property type="entry name" value="WYL"/>
    <property type="match status" value="1"/>
</dbReference>
<dbReference type="OrthoDB" id="3268930at2"/>
<keyword evidence="4" id="KW-1185">Reference proteome</keyword>
<proteinExistence type="predicted"/>
<dbReference type="Proteomes" id="UP000077143">
    <property type="component" value="Chromosome"/>
</dbReference>
<dbReference type="InterPro" id="IPR057727">
    <property type="entry name" value="WCX_dom"/>
</dbReference>
<dbReference type="PANTHER" id="PTHR34580:SF3">
    <property type="entry name" value="PROTEIN PAFB"/>
    <property type="match status" value="1"/>
</dbReference>
<accession>A0A172UNS2</accession>
<organism evidence="3 4">
    <name type="scientific">Mycobacterium adipatum</name>
    <dbReference type="NCBI Taxonomy" id="1682113"/>
    <lineage>
        <taxon>Bacteria</taxon>
        <taxon>Bacillati</taxon>
        <taxon>Actinomycetota</taxon>
        <taxon>Actinomycetes</taxon>
        <taxon>Mycobacteriales</taxon>
        <taxon>Mycobacteriaceae</taxon>
        <taxon>Mycobacterium</taxon>
    </lineage>
</organism>
<name>A0A172UNS2_9MYCO</name>
<reference evidence="3 4" key="1">
    <citation type="submission" date="2016-05" db="EMBL/GenBank/DDBJ databases">
        <title>Complete genome sequence of a phthalic acid esters degrading Mycobacterium sp. YC-RL4.</title>
        <authorList>
            <person name="Ren L."/>
            <person name="Fan S."/>
            <person name="Ruth N."/>
            <person name="Jia Y."/>
            <person name="Wang J."/>
            <person name="Qiao C."/>
        </authorList>
    </citation>
    <scope>NUCLEOTIDE SEQUENCE [LARGE SCALE GENOMIC DNA]</scope>
    <source>
        <strain evidence="3 4">YC-RL4</strain>
    </source>
</reference>
<dbReference type="InterPro" id="IPR051534">
    <property type="entry name" value="CBASS_pafABC_assoc_protein"/>
</dbReference>
<dbReference type="AlphaFoldDB" id="A0A172UNS2"/>
<dbReference type="KEGG" id="madi:A7U43_16655"/>
<feature type="domain" description="WYL" evidence="1">
    <location>
        <begin position="151"/>
        <end position="219"/>
    </location>
</feature>
<evidence type="ECO:0000313" key="3">
    <source>
        <dbReference type="EMBL" id="ANE80715.1"/>
    </source>
</evidence>
<evidence type="ECO:0000313" key="4">
    <source>
        <dbReference type="Proteomes" id="UP000077143"/>
    </source>
</evidence>
<dbReference type="EMBL" id="CP015596">
    <property type="protein sequence ID" value="ANE80715.1"/>
    <property type="molecule type" value="Genomic_DNA"/>
</dbReference>
<dbReference type="RefSeq" id="WP_067997399.1">
    <property type="nucleotide sequence ID" value="NZ_CP015596.1"/>
</dbReference>